<sequence>VYKTTGLQYKWPLSLCLFIPCVYGADDNESWTSIGFERRLPYSLKLEFEQELKLADQASTFKQTFSEVSLSYKIFGGLRIQVPYRHSTFKGGTKQRLSFGGSYKHSFKPIGLKYRTRFQRTFEKNENPEDLIRNKCTIEYKLDKNLEPYISSELFHFYNEPVQLDEYRLSFGLTVDIMKKNSIKIFYIFKKEDLAKPDPVEINVFGLAYSLKM</sequence>
<reference evidence="2" key="1">
    <citation type="submission" date="2018-05" db="EMBL/GenBank/DDBJ databases">
        <authorList>
            <person name="Lanie J.A."/>
            <person name="Ng W.-L."/>
            <person name="Kazmierczak K.M."/>
            <person name="Andrzejewski T.M."/>
            <person name="Davidsen T.M."/>
            <person name="Wayne K.J."/>
            <person name="Tettelin H."/>
            <person name="Glass J.I."/>
            <person name="Rusch D."/>
            <person name="Podicherti R."/>
            <person name="Tsui H.-C.T."/>
            <person name="Winkler M.E."/>
        </authorList>
    </citation>
    <scope>NUCLEOTIDE SEQUENCE</scope>
</reference>
<dbReference type="InterPro" id="IPR053713">
    <property type="entry name" value="Bact_OM_Channel_sf"/>
</dbReference>
<name>A0A381Z6N8_9ZZZZ</name>
<dbReference type="Gene3D" id="2.40.160.40">
    <property type="entry name" value="monomeric porin ompg"/>
    <property type="match status" value="1"/>
</dbReference>
<protein>
    <recommendedName>
        <fullName evidence="3">DUF2490 domain-containing protein</fullName>
    </recommendedName>
</protein>
<evidence type="ECO:0000313" key="2">
    <source>
        <dbReference type="EMBL" id="SVA84532.1"/>
    </source>
</evidence>
<organism evidence="2">
    <name type="scientific">marine metagenome</name>
    <dbReference type="NCBI Taxonomy" id="408172"/>
    <lineage>
        <taxon>unclassified sequences</taxon>
        <taxon>metagenomes</taxon>
        <taxon>ecological metagenomes</taxon>
    </lineage>
</organism>
<feature type="non-terminal residue" evidence="2">
    <location>
        <position position="1"/>
    </location>
</feature>
<evidence type="ECO:0000256" key="1">
    <source>
        <dbReference type="ARBA" id="ARBA00022729"/>
    </source>
</evidence>
<evidence type="ECO:0008006" key="3">
    <source>
        <dbReference type="Google" id="ProtNLM"/>
    </source>
</evidence>
<dbReference type="AlphaFoldDB" id="A0A381Z6N8"/>
<dbReference type="InterPro" id="IPR019619">
    <property type="entry name" value="DUF2490"/>
</dbReference>
<accession>A0A381Z6N8</accession>
<gene>
    <name evidence="2" type="ORF">METZ01_LOCUS137386</name>
</gene>
<dbReference type="Pfam" id="PF10677">
    <property type="entry name" value="DUF2490"/>
    <property type="match status" value="1"/>
</dbReference>
<dbReference type="EMBL" id="UINC01020035">
    <property type="protein sequence ID" value="SVA84532.1"/>
    <property type="molecule type" value="Genomic_DNA"/>
</dbReference>
<proteinExistence type="predicted"/>
<keyword evidence="1" id="KW-0732">Signal</keyword>